<dbReference type="GO" id="GO:0006171">
    <property type="term" value="P:cAMP biosynthetic process"/>
    <property type="evidence" value="ECO:0007669"/>
    <property type="project" value="TreeGrafter"/>
</dbReference>
<dbReference type="InterPro" id="IPR029787">
    <property type="entry name" value="Nucleotide_cyclase"/>
</dbReference>
<dbReference type="GO" id="GO:0035556">
    <property type="term" value="P:intracellular signal transduction"/>
    <property type="evidence" value="ECO:0007669"/>
    <property type="project" value="InterPro"/>
</dbReference>
<dbReference type="InterPro" id="IPR050697">
    <property type="entry name" value="Adenylyl/Guanylyl_Cyclase_3/4"/>
</dbReference>
<dbReference type="Gene3D" id="3.30.70.1230">
    <property type="entry name" value="Nucleotide cyclase"/>
    <property type="match status" value="1"/>
</dbReference>
<comment type="caution">
    <text evidence="2">The sequence shown here is derived from an EMBL/GenBank/DDBJ whole genome shotgun (WGS) entry which is preliminary data.</text>
</comment>
<keyword evidence="3" id="KW-1185">Reference proteome</keyword>
<evidence type="ECO:0000313" key="3">
    <source>
        <dbReference type="Proteomes" id="UP000287447"/>
    </source>
</evidence>
<dbReference type="PANTHER" id="PTHR43081:SF11">
    <property type="entry name" value="BLR2264 PROTEIN"/>
    <property type="match status" value="1"/>
</dbReference>
<dbReference type="RefSeq" id="WP_127768068.1">
    <property type="nucleotide sequence ID" value="NZ_SADE01000004.1"/>
</dbReference>
<dbReference type="EMBL" id="SADE01000004">
    <property type="protein sequence ID" value="RVU34038.1"/>
    <property type="molecule type" value="Genomic_DNA"/>
</dbReference>
<evidence type="ECO:0000313" key="2">
    <source>
        <dbReference type="EMBL" id="RVU34038.1"/>
    </source>
</evidence>
<gene>
    <name evidence="2" type="ORF">EOI86_23245</name>
</gene>
<dbReference type="AlphaFoldDB" id="A0A3S2VMK6"/>
<organism evidence="2 3">
    <name type="scientific">Hwanghaeella grinnelliae</name>
    <dbReference type="NCBI Taxonomy" id="2500179"/>
    <lineage>
        <taxon>Bacteria</taxon>
        <taxon>Pseudomonadati</taxon>
        <taxon>Pseudomonadota</taxon>
        <taxon>Alphaproteobacteria</taxon>
        <taxon>Rhodospirillales</taxon>
        <taxon>Rhodospirillaceae</taxon>
        <taxon>Hwanghaeella</taxon>
    </lineage>
</organism>
<dbReference type="PROSITE" id="PS50125">
    <property type="entry name" value="GUANYLATE_CYCLASE_2"/>
    <property type="match status" value="1"/>
</dbReference>
<dbReference type="CDD" id="cd07302">
    <property type="entry name" value="CHD"/>
    <property type="match status" value="1"/>
</dbReference>
<dbReference type="PANTHER" id="PTHR43081">
    <property type="entry name" value="ADENYLATE CYCLASE, TERMINAL-DIFFERENTIATION SPECIFIC-RELATED"/>
    <property type="match status" value="1"/>
</dbReference>
<dbReference type="GO" id="GO:0004016">
    <property type="term" value="F:adenylate cyclase activity"/>
    <property type="evidence" value="ECO:0007669"/>
    <property type="project" value="UniProtKB-ARBA"/>
</dbReference>
<dbReference type="SUPFAM" id="SSF55073">
    <property type="entry name" value="Nucleotide cyclase"/>
    <property type="match status" value="1"/>
</dbReference>
<dbReference type="Pfam" id="PF00211">
    <property type="entry name" value="Guanylate_cyc"/>
    <property type="match status" value="1"/>
</dbReference>
<sequence>MSGKNWDLDTVIDWMIDDGRKCQSLDEFTSGLARALVAADAPIMRLVMTFRTLHPQFSAERVLWERGKGMISHRRSDHNIWSTDAYRGSPIETIVTTGKPYHRKLTDLDPDRDHQVLFDLAKAGVTDYYGQIIPFTFQRQSTFLVNTDVPGGFTESDIAKFDRLVKHLGPIVEVLVTHTIAVGLLDTYLGPRTGRKVFAGLIKRGDGEEIDAALWFSDLREFTHLTEAYTADDVLDLLNAYFEHVHTAVTAYGGEILRFIGDAMLIVFPVQEGKHPETARRDACRAALDAAVDAFSSLAVMNSLRRRDKKPETRFGVGLHFGHVVYGNVGAPGRLDFTVMGPAVNRTSRLESLTKELGIPLLLSEEMGRIADVPVTPRGKHAMKGVAEPQSVVSYNAFDEEFGFAAK</sequence>
<feature type="domain" description="Guanylate cyclase" evidence="1">
    <location>
        <begin position="213"/>
        <end position="351"/>
    </location>
</feature>
<reference evidence="3" key="1">
    <citation type="submission" date="2019-01" db="EMBL/GenBank/DDBJ databases">
        <title>Gri0909 isolated from a small marine red alga.</title>
        <authorList>
            <person name="Kim J."/>
            <person name="Jeong S.E."/>
            <person name="Jeon C.O."/>
        </authorList>
    </citation>
    <scope>NUCLEOTIDE SEQUENCE [LARGE SCALE GENOMIC DNA]</scope>
    <source>
        <strain evidence="3">Gri0909</strain>
    </source>
</reference>
<name>A0A3S2VMK6_9PROT</name>
<evidence type="ECO:0000259" key="1">
    <source>
        <dbReference type="PROSITE" id="PS50125"/>
    </source>
</evidence>
<dbReference type="OrthoDB" id="9762462at2"/>
<proteinExistence type="predicted"/>
<dbReference type="Proteomes" id="UP000287447">
    <property type="component" value="Unassembled WGS sequence"/>
</dbReference>
<dbReference type="InterPro" id="IPR001054">
    <property type="entry name" value="A/G_cyclase"/>
</dbReference>
<protein>
    <submittedName>
        <fullName evidence="2">Adenylate/guanylate cyclase domain-containing protein</fullName>
    </submittedName>
</protein>
<dbReference type="SMART" id="SM00044">
    <property type="entry name" value="CYCc"/>
    <property type="match status" value="1"/>
</dbReference>
<accession>A0A3S2VMK6</accession>